<name>A0ABQ3XZ91_9ACTN</name>
<comment type="subcellular location">
    <subcellularLocation>
        <location evidence="1">Cell membrane</location>
        <topology evidence="1">Multi-pass membrane protein</topology>
    </subcellularLocation>
</comment>
<evidence type="ECO:0000313" key="9">
    <source>
        <dbReference type="EMBL" id="GID73060.1"/>
    </source>
</evidence>
<evidence type="ECO:0008006" key="11">
    <source>
        <dbReference type="Google" id="ProtNLM"/>
    </source>
</evidence>
<feature type="transmembrane region" description="Helical" evidence="8">
    <location>
        <begin position="331"/>
        <end position="351"/>
    </location>
</feature>
<gene>
    <name evidence="9" type="ORF">Ade02nite_17010</name>
</gene>
<dbReference type="Proteomes" id="UP000609879">
    <property type="component" value="Unassembled WGS sequence"/>
</dbReference>
<keyword evidence="10" id="KW-1185">Reference proteome</keyword>
<feature type="transmembrane region" description="Helical" evidence="8">
    <location>
        <begin position="113"/>
        <end position="133"/>
    </location>
</feature>
<feature type="transmembrane region" description="Helical" evidence="8">
    <location>
        <begin position="42"/>
        <end position="60"/>
    </location>
</feature>
<feature type="transmembrane region" description="Helical" evidence="8">
    <location>
        <begin position="251"/>
        <end position="270"/>
    </location>
</feature>
<evidence type="ECO:0000256" key="7">
    <source>
        <dbReference type="ARBA" id="ARBA00023136"/>
    </source>
</evidence>
<keyword evidence="7 8" id="KW-0472">Membrane</keyword>
<keyword evidence="2" id="KW-1003">Cell membrane</keyword>
<dbReference type="CDD" id="cd13123">
    <property type="entry name" value="MATE_MurJ_like"/>
    <property type="match status" value="1"/>
</dbReference>
<dbReference type="NCBIfam" id="TIGR01695">
    <property type="entry name" value="murJ_mviN"/>
    <property type="match status" value="1"/>
</dbReference>
<accession>A0ABQ3XZ91</accession>
<dbReference type="InterPro" id="IPR004268">
    <property type="entry name" value="MurJ"/>
</dbReference>
<dbReference type="PRINTS" id="PR01806">
    <property type="entry name" value="VIRFACTRMVIN"/>
</dbReference>
<feature type="transmembrane region" description="Helical" evidence="8">
    <location>
        <begin position="363"/>
        <end position="385"/>
    </location>
</feature>
<feature type="transmembrane region" description="Helical" evidence="8">
    <location>
        <begin position="291"/>
        <end position="319"/>
    </location>
</feature>
<feature type="transmembrane region" description="Helical" evidence="8">
    <location>
        <begin position="457"/>
        <end position="477"/>
    </location>
</feature>
<organism evidence="9 10">
    <name type="scientific">Paractinoplanes deccanensis</name>
    <dbReference type="NCBI Taxonomy" id="113561"/>
    <lineage>
        <taxon>Bacteria</taxon>
        <taxon>Bacillati</taxon>
        <taxon>Actinomycetota</taxon>
        <taxon>Actinomycetes</taxon>
        <taxon>Micromonosporales</taxon>
        <taxon>Micromonosporaceae</taxon>
        <taxon>Paractinoplanes</taxon>
    </lineage>
</organism>
<dbReference type="InterPro" id="IPR051050">
    <property type="entry name" value="Lipid_II_flippase_MurJ/MviN"/>
</dbReference>
<dbReference type="EMBL" id="BOMI01000028">
    <property type="protein sequence ID" value="GID73060.1"/>
    <property type="molecule type" value="Genomic_DNA"/>
</dbReference>
<feature type="transmembrane region" description="Helical" evidence="8">
    <location>
        <begin position="72"/>
        <end position="93"/>
    </location>
</feature>
<evidence type="ECO:0000256" key="8">
    <source>
        <dbReference type="SAM" id="Phobius"/>
    </source>
</evidence>
<evidence type="ECO:0000256" key="4">
    <source>
        <dbReference type="ARBA" id="ARBA00022960"/>
    </source>
</evidence>
<protein>
    <recommendedName>
        <fullName evidence="11">Murein biosynthesis integral membrane protein MurJ</fullName>
    </recommendedName>
</protein>
<evidence type="ECO:0000256" key="5">
    <source>
        <dbReference type="ARBA" id="ARBA00022984"/>
    </source>
</evidence>
<feature type="transmembrane region" description="Helical" evidence="8">
    <location>
        <begin position="145"/>
        <end position="164"/>
    </location>
</feature>
<feature type="transmembrane region" description="Helical" evidence="8">
    <location>
        <begin position="12"/>
        <end position="30"/>
    </location>
</feature>
<evidence type="ECO:0000256" key="1">
    <source>
        <dbReference type="ARBA" id="ARBA00004651"/>
    </source>
</evidence>
<dbReference type="PANTHER" id="PTHR47019:SF1">
    <property type="entry name" value="LIPID II FLIPPASE MURJ"/>
    <property type="match status" value="1"/>
</dbReference>
<evidence type="ECO:0000256" key="2">
    <source>
        <dbReference type="ARBA" id="ARBA00022475"/>
    </source>
</evidence>
<dbReference type="RefSeq" id="WP_203761044.1">
    <property type="nucleotide sequence ID" value="NZ_BAAABO010000029.1"/>
</dbReference>
<keyword evidence="6 8" id="KW-1133">Transmembrane helix</keyword>
<proteinExistence type="predicted"/>
<feature type="transmembrane region" description="Helical" evidence="8">
    <location>
        <begin position="210"/>
        <end position="231"/>
    </location>
</feature>
<feature type="transmembrane region" description="Helical" evidence="8">
    <location>
        <begin position="391"/>
        <end position="413"/>
    </location>
</feature>
<evidence type="ECO:0000256" key="3">
    <source>
        <dbReference type="ARBA" id="ARBA00022692"/>
    </source>
</evidence>
<dbReference type="Pfam" id="PF03023">
    <property type="entry name" value="MurJ"/>
    <property type="match status" value="1"/>
</dbReference>
<feature type="transmembrane region" description="Helical" evidence="8">
    <location>
        <begin position="170"/>
        <end position="189"/>
    </location>
</feature>
<feature type="transmembrane region" description="Helical" evidence="8">
    <location>
        <begin position="433"/>
        <end position="451"/>
    </location>
</feature>
<dbReference type="PANTHER" id="PTHR47019">
    <property type="entry name" value="LIPID II FLIPPASE MURJ"/>
    <property type="match status" value="1"/>
</dbReference>
<reference evidence="9 10" key="1">
    <citation type="submission" date="2021-01" db="EMBL/GenBank/DDBJ databases">
        <title>Whole genome shotgun sequence of Actinoplanes deccanensis NBRC 13994.</title>
        <authorList>
            <person name="Komaki H."/>
            <person name="Tamura T."/>
        </authorList>
    </citation>
    <scope>NUCLEOTIDE SEQUENCE [LARGE SCALE GENOMIC DNA]</scope>
    <source>
        <strain evidence="9 10">NBRC 13994</strain>
    </source>
</reference>
<evidence type="ECO:0000256" key="6">
    <source>
        <dbReference type="ARBA" id="ARBA00022989"/>
    </source>
</evidence>
<keyword evidence="3 8" id="KW-0812">Transmembrane</keyword>
<sequence length="490" mass="50653">MALATLASRAAGFARILVLASALGLGSRLLDAYNVANTLPNAVFELVVGGAMASVVVPLLARAPDDSHARRLMTLIVYALSAVTVAAMLVAPWLVSLYAPGFSPDQRALAADFARFFLPQILFYGVSAVAGAVLNTRGRFAAPAWAPLVNSLIVIAVGLLYLVFPSFTLLAAGTTAGVLGQMTLVLWALARSGFSLRPRLDPRGIGLRRIARLGGWVLLSVVAAQVLLAVATRAASLSGPGGVTAYQNALAIFQMPYAVIALSVMTAILPRLSRSAADRNHRQVTEDLSRAVRLAVVALAPIAAAMLVLGPQIATLLFAHGRSSPDAIARLGLVVAAFGLALIPFAGYAILQRGFYALQDTRTPALITTGVTAVGVLGCLVAGWTLPSAHVVVAVPLAYALAYTTGLIASAVVLRRRLGRIDGHRLLRTHAKVALAGGLAGAVTAALVVPLPGPALVTFTAAAVVGAAVYLAVAKLVHLSEVRQLVRLAV</sequence>
<evidence type="ECO:0000313" key="10">
    <source>
        <dbReference type="Proteomes" id="UP000609879"/>
    </source>
</evidence>
<keyword evidence="5" id="KW-0573">Peptidoglycan synthesis</keyword>
<keyword evidence="4" id="KW-0133">Cell shape</keyword>
<comment type="caution">
    <text evidence="9">The sequence shown here is derived from an EMBL/GenBank/DDBJ whole genome shotgun (WGS) entry which is preliminary data.</text>
</comment>